<sequence>MCELDRRVKGDRQGKGCRDQQQAEKSLFACRPTRASVACSSPYLLIIPHPARAIQEDGCCCCAAEAVSLLREGKREEVEPDQSEDLSQCLKKGQLGGFNHVVALAPRMLQVRQRRTLCRGVLVVGKALLQLQATWPRVQWLPAPPHDGDEAVLPLPGSRARPG</sequence>
<dbReference type="Proteomes" id="UP000799440">
    <property type="component" value="Unassembled WGS sequence"/>
</dbReference>
<protein>
    <submittedName>
        <fullName evidence="1">Uncharacterized protein</fullName>
    </submittedName>
</protein>
<evidence type="ECO:0000313" key="2">
    <source>
        <dbReference type="Proteomes" id="UP000799440"/>
    </source>
</evidence>
<name>A0A6A6VQW3_9PLEO</name>
<proteinExistence type="predicted"/>
<dbReference type="AlphaFoldDB" id="A0A6A6VQW3"/>
<organism evidence="1 2">
    <name type="scientific">Sporormia fimetaria CBS 119925</name>
    <dbReference type="NCBI Taxonomy" id="1340428"/>
    <lineage>
        <taxon>Eukaryota</taxon>
        <taxon>Fungi</taxon>
        <taxon>Dikarya</taxon>
        <taxon>Ascomycota</taxon>
        <taxon>Pezizomycotina</taxon>
        <taxon>Dothideomycetes</taxon>
        <taxon>Pleosporomycetidae</taxon>
        <taxon>Pleosporales</taxon>
        <taxon>Sporormiaceae</taxon>
        <taxon>Sporormia</taxon>
    </lineage>
</organism>
<reference evidence="1" key="1">
    <citation type="journal article" date="2020" name="Stud. Mycol.">
        <title>101 Dothideomycetes genomes: a test case for predicting lifestyles and emergence of pathogens.</title>
        <authorList>
            <person name="Haridas S."/>
            <person name="Albert R."/>
            <person name="Binder M."/>
            <person name="Bloem J."/>
            <person name="Labutti K."/>
            <person name="Salamov A."/>
            <person name="Andreopoulos B."/>
            <person name="Baker S."/>
            <person name="Barry K."/>
            <person name="Bills G."/>
            <person name="Bluhm B."/>
            <person name="Cannon C."/>
            <person name="Castanera R."/>
            <person name="Culley D."/>
            <person name="Daum C."/>
            <person name="Ezra D."/>
            <person name="Gonzalez J."/>
            <person name="Henrissat B."/>
            <person name="Kuo A."/>
            <person name="Liang C."/>
            <person name="Lipzen A."/>
            <person name="Lutzoni F."/>
            <person name="Magnuson J."/>
            <person name="Mondo S."/>
            <person name="Nolan M."/>
            <person name="Ohm R."/>
            <person name="Pangilinan J."/>
            <person name="Park H.-J."/>
            <person name="Ramirez L."/>
            <person name="Alfaro M."/>
            <person name="Sun H."/>
            <person name="Tritt A."/>
            <person name="Yoshinaga Y."/>
            <person name="Zwiers L.-H."/>
            <person name="Turgeon B."/>
            <person name="Goodwin S."/>
            <person name="Spatafora J."/>
            <person name="Crous P."/>
            <person name="Grigoriev I."/>
        </authorList>
    </citation>
    <scope>NUCLEOTIDE SEQUENCE</scope>
    <source>
        <strain evidence="1">CBS 119925</strain>
    </source>
</reference>
<gene>
    <name evidence="1" type="ORF">M011DRAFT_119996</name>
</gene>
<dbReference type="EMBL" id="MU006562">
    <property type="protein sequence ID" value="KAF2751607.1"/>
    <property type="molecule type" value="Genomic_DNA"/>
</dbReference>
<evidence type="ECO:0000313" key="1">
    <source>
        <dbReference type="EMBL" id="KAF2751607.1"/>
    </source>
</evidence>
<accession>A0A6A6VQW3</accession>
<keyword evidence="2" id="KW-1185">Reference proteome</keyword>